<dbReference type="Proteomes" id="UP001211907">
    <property type="component" value="Unassembled WGS sequence"/>
</dbReference>
<evidence type="ECO:0000256" key="6">
    <source>
        <dbReference type="SAM" id="Phobius"/>
    </source>
</evidence>
<dbReference type="InterPro" id="IPR036259">
    <property type="entry name" value="MFS_trans_sf"/>
</dbReference>
<evidence type="ECO:0000256" key="3">
    <source>
        <dbReference type="ARBA" id="ARBA00022692"/>
    </source>
</evidence>
<dbReference type="GO" id="GO:0022857">
    <property type="term" value="F:transmembrane transporter activity"/>
    <property type="evidence" value="ECO:0007669"/>
    <property type="project" value="InterPro"/>
</dbReference>
<comment type="subcellular location">
    <subcellularLocation>
        <location evidence="1">Endomembrane system</location>
        <topology evidence="1">Multi-pass membrane protein</topology>
    </subcellularLocation>
</comment>
<evidence type="ECO:0000259" key="7">
    <source>
        <dbReference type="PROSITE" id="PS50850"/>
    </source>
</evidence>
<dbReference type="GO" id="GO:0012505">
    <property type="term" value="C:endomembrane system"/>
    <property type="evidence" value="ECO:0007669"/>
    <property type="project" value="UniProtKB-SubCell"/>
</dbReference>
<comment type="caution">
    <text evidence="8">The sequence shown here is derived from an EMBL/GenBank/DDBJ whole genome shotgun (WGS) entry which is preliminary data.</text>
</comment>
<evidence type="ECO:0000256" key="4">
    <source>
        <dbReference type="ARBA" id="ARBA00022989"/>
    </source>
</evidence>
<feature type="transmembrane region" description="Helical" evidence="6">
    <location>
        <begin position="384"/>
        <end position="404"/>
    </location>
</feature>
<feature type="transmembrane region" description="Helical" evidence="6">
    <location>
        <begin position="219"/>
        <end position="240"/>
    </location>
</feature>
<dbReference type="InterPro" id="IPR011701">
    <property type="entry name" value="MFS"/>
</dbReference>
<dbReference type="Pfam" id="PF07690">
    <property type="entry name" value="MFS_1"/>
    <property type="match status" value="1"/>
</dbReference>
<feature type="transmembrane region" description="Helical" evidence="6">
    <location>
        <begin position="187"/>
        <end position="207"/>
    </location>
</feature>
<feature type="transmembrane region" description="Helical" evidence="6">
    <location>
        <begin position="507"/>
        <end position="526"/>
    </location>
</feature>
<feature type="domain" description="Major facilitator superfamily (MFS) profile" evidence="7">
    <location>
        <begin position="30"/>
        <end position="527"/>
    </location>
</feature>
<keyword evidence="5 6" id="KW-0472">Membrane</keyword>
<feature type="transmembrane region" description="Helical" evidence="6">
    <location>
        <begin position="285"/>
        <end position="310"/>
    </location>
</feature>
<feature type="transmembrane region" description="Helical" evidence="6">
    <location>
        <begin position="64"/>
        <end position="83"/>
    </location>
</feature>
<dbReference type="PANTHER" id="PTHR23501:SF191">
    <property type="entry name" value="VACUOLAR BASIC AMINO ACID TRANSPORTER 4"/>
    <property type="match status" value="1"/>
</dbReference>
<accession>A0AAD5T8D9</accession>
<dbReference type="PANTHER" id="PTHR23501">
    <property type="entry name" value="MAJOR FACILITATOR SUPERFAMILY"/>
    <property type="match status" value="1"/>
</dbReference>
<keyword evidence="9" id="KW-1185">Reference proteome</keyword>
<sequence>MVAEQTDVCVIIEEGGGIIEIAQDMNNIWVAFVLVICVGLASLDTAVVASALKAIVGELGAEPLVPFVGSSYLIGTAAVGALYGKLAGVFGRRAALLGAVVLFALGSLLSAAAPSMPFLVFGRAVCGLGGGGLFTMAYIIMADVFVPSIRGKYQAVLSTTYGVSSAIAPLIGGILSDRTSWRWCFYINLPAAILLIPAVFYFIRLPVPSGSFTEKLRRIDFLGTALIFTVISTLVTALQLGGSYWAWNSPPIILLFIITAIILFIFVIVQMYIATEPIIPATIFVNSSVTAILISSICIGATSFPALYYLALFFQLVNNDNATDAGVKTIPYVIGFIVMSFGTGFLISNTGKYKLYFFIGSVFTLIGLAFTARFNSDTSITEKLFVLVVLGFGIGVLTSIRMLAIQFSVPKELIAIASGVTQTMGTLGGSIGIAISGTIFNNEIIANIESNGILNSAMLSLIEQGYIVDPTEVLAFSNLLTAVPALVINGTEANSQLIQAFTDSYRVAYFSLFIYPIAILIAAVGFI</sequence>
<evidence type="ECO:0000313" key="9">
    <source>
        <dbReference type="Proteomes" id="UP001211907"/>
    </source>
</evidence>
<dbReference type="PROSITE" id="PS50850">
    <property type="entry name" value="MFS"/>
    <property type="match status" value="1"/>
</dbReference>
<dbReference type="AlphaFoldDB" id="A0AAD5T8D9"/>
<feature type="transmembrane region" description="Helical" evidence="6">
    <location>
        <begin position="355"/>
        <end position="372"/>
    </location>
</feature>
<organism evidence="8 9">
    <name type="scientific">Physocladia obscura</name>
    <dbReference type="NCBI Taxonomy" id="109957"/>
    <lineage>
        <taxon>Eukaryota</taxon>
        <taxon>Fungi</taxon>
        <taxon>Fungi incertae sedis</taxon>
        <taxon>Chytridiomycota</taxon>
        <taxon>Chytridiomycota incertae sedis</taxon>
        <taxon>Chytridiomycetes</taxon>
        <taxon>Chytridiales</taxon>
        <taxon>Chytriomycetaceae</taxon>
        <taxon>Physocladia</taxon>
    </lineage>
</organism>
<evidence type="ECO:0000256" key="1">
    <source>
        <dbReference type="ARBA" id="ARBA00004127"/>
    </source>
</evidence>
<dbReference type="SUPFAM" id="SSF103473">
    <property type="entry name" value="MFS general substrate transporter"/>
    <property type="match status" value="2"/>
</dbReference>
<evidence type="ECO:0000313" key="8">
    <source>
        <dbReference type="EMBL" id="KAJ3125867.1"/>
    </source>
</evidence>
<dbReference type="Gene3D" id="1.20.1250.20">
    <property type="entry name" value="MFS general substrate transporter like domains"/>
    <property type="match status" value="2"/>
</dbReference>
<keyword evidence="2" id="KW-0813">Transport</keyword>
<dbReference type="InterPro" id="IPR020846">
    <property type="entry name" value="MFS_dom"/>
</dbReference>
<feature type="transmembrane region" description="Helical" evidence="6">
    <location>
        <begin position="95"/>
        <end position="114"/>
    </location>
</feature>
<feature type="transmembrane region" description="Helical" evidence="6">
    <location>
        <begin position="120"/>
        <end position="141"/>
    </location>
</feature>
<evidence type="ECO:0000256" key="5">
    <source>
        <dbReference type="ARBA" id="ARBA00023136"/>
    </source>
</evidence>
<reference evidence="8" key="1">
    <citation type="submission" date="2020-05" db="EMBL/GenBank/DDBJ databases">
        <title>Phylogenomic resolution of chytrid fungi.</title>
        <authorList>
            <person name="Stajich J.E."/>
            <person name="Amses K."/>
            <person name="Simmons R."/>
            <person name="Seto K."/>
            <person name="Myers J."/>
            <person name="Bonds A."/>
            <person name="Quandt C.A."/>
            <person name="Barry K."/>
            <person name="Liu P."/>
            <person name="Grigoriev I."/>
            <person name="Longcore J.E."/>
            <person name="James T.Y."/>
        </authorList>
    </citation>
    <scope>NUCLEOTIDE SEQUENCE</scope>
    <source>
        <strain evidence="8">JEL0513</strain>
    </source>
</reference>
<gene>
    <name evidence="8" type="ORF">HK100_010550</name>
</gene>
<dbReference type="GO" id="GO:0005886">
    <property type="term" value="C:plasma membrane"/>
    <property type="evidence" value="ECO:0007669"/>
    <property type="project" value="TreeGrafter"/>
</dbReference>
<feature type="transmembrane region" description="Helical" evidence="6">
    <location>
        <begin position="330"/>
        <end position="348"/>
    </location>
</feature>
<proteinExistence type="predicted"/>
<feature type="transmembrane region" description="Helical" evidence="6">
    <location>
        <begin position="252"/>
        <end position="273"/>
    </location>
</feature>
<keyword evidence="3 6" id="KW-0812">Transmembrane</keyword>
<dbReference type="EMBL" id="JADGJH010000587">
    <property type="protein sequence ID" value="KAJ3125867.1"/>
    <property type="molecule type" value="Genomic_DNA"/>
</dbReference>
<feature type="transmembrane region" description="Helical" evidence="6">
    <location>
        <begin position="153"/>
        <end position="175"/>
    </location>
</feature>
<evidence type="ECO:0000256" key="2">
    <source>
        <dbReference type="ARBA" id="ARBA00022448"/>
    </source>
</evidence>
<name>A0AAD5T8D9_9FUNG</name>
<feature type="transmembrane region" description="Helical" evidence="6">
    <location>
        <begin position="28"/>
        <end position="52"/>
    </location>
</feature>
<keyword evidence="4 6" id="KW-1133">Transmembrane helix</keyword>
<protein>
    <recommendedName>
        <fullName evidence="7">Major facilitator superfamily (MFS) profile domain-containing protein</fullName>
    </recommendedName>
</protein>